<dbReference type="KEGG" id="vg:54981464"/>
<keyword evidence="3" id="KW-1185">Reference proteome</keyword>
<gene>
    <name evidence="2" type="primary">134</name>
    <name evidence="2" type="ORF">PBI_BELLAMY_134</name>
</gene>
<organism evidence="2 3">
    <name type="scientific">Synechococcus phage Bellamy</name>
    <dbReference type="NCBI Taxonomy" id="2023996"/>
    <lineage>
        <taxon>Viruses</taxon>
        <taxon>Duplodnaviria</taxon>
        <taxon>Heunggongvirae</taxon>
        <taxon>Uroviricota</taxon>
        <taxon>Caudoviricetes</taxon>
        <taxon>Pantevenvirales</taxon>
        <taxon>Kyanoviridae</taxon>
        <taxon>Bellamyvirus</taxon>
        <taxon>Bellamyvirus bellamy</taxon>
    </lineage>
</organism>
<dbReference type="GeneID" id="54981464"/>
<feature type="region of interest" description="Disordered" evidence="1">
    <location>
        <begin position="38"/>
        <end position="61"/>
    </location>
</feature>
<evidence type="ECO:0000313" key="3">
    <source>
        <dbReference type="Proteomes" id="UP000221247"/>
    </source>
</evidence>
<evidence type="ECO:0000313" key="2">
    <source>
        <dbReference type="EMBL" id="ASR76179.1"/>
    </source>
</evidence>
<dbReference type="RefSeq" id="YP_009791291.1">
    <property type="nucleotide sequence ID" value="NC_047838.1"/>
</dbReference>
<proteinExistence type="predicted"/>
<sequence>MPYHVKRTSRVDSDITVYYCGDGKWSDDYSDRAVYDSDPTPMTVNSNGKNGGWDGSTVVSE</sequence>
<name>A0A222YX94_9CAUD</name>
<evidence type="ECO:0000256" key="1">
    <source>
        <dbReference type="SAM" id="MobiDB-lite"/>
    </source>
</evidence>
<reference evidence="2 3" key="1">
    <citation type="submission" date="2017-06" db="EMBL/GenBank/DDBJ databases">
        <authorList>
            <person name="Kim H.J."/>
            <person name="Triplett B.A."/>
        </authorList>
    </citation>
    <scope>NUCLEOTIDE SEQUENCE [LARGE SCALE GENOMIC DNA]</scope>
</reference>
<protein>
    <submittedName>
        <fullName evidence="2">Uncharacterized protein</fullName>
    </submittedName>
</protein>
<dbReference type="EMBL" id="MF351863">
    <property type="protein sequence ID" value="ASR76179.1"/>
    <property type="molecule type" value="Genomic_DNA"/>
</dbReference>
<accession>A0A222YX94</accession>
<dbReference type="Proteomes" id="UP000221247">
    <property type="component" value="Segment"/>
</dbReference>